<organism evidence="1 2">
    <name type="scientific">candidate division CPR2 bacterium GW2011_GWC1_41_48</name>
    <dbReference type="NCBI Taxonomy" id="1618344"/>
    <lineage>
        <taxon>Bacteria</taxon>
        <taxon>Bacteria division CPR2</taxon>
    </lineage>
</organism>
<dbReference type="AlphaFoldDB" id="A0A0G0W929"/>
<dbReference type="Proteomes" id="UP000033869">
    <property type="component" value="Unassembled WGS sequence"/>
</dbReference>
<dbReference type="EMBL" id="LCBL01000002">
    <property type="protein sequence ID" value="KKS09490.1"/>
    <property type="molecule type" value="Genomic_DNA"/>
</dbReference>
<reference evidence="1 2" key="1">
    <citation type="journal article" date="2015" name="Nature">
        <title>rRNA introns, odd ribosomes, and small enigmatic genomes across a large radiation of phyla.</title>
        <authorList>
            <person name="Brown C.T."/>
            <person name="Hug L.A."/>
            <person name="Thomas B.C."/>
            <person name="Sharon I."/>
            <person name="Castelle C.J."/>
            <person name="Singh A."/>
            <person name="Wilkins M.J."/>
            <person name="Williams K.H."/>
            <person name="Banfield J.F."/>
        </authorList>
    </citation>
    <scope>NUCLEOTIDE SEQUENCE [LARGE SCALE GENOMIC DNA]</scope>
</reference>
<protein>
    <submittedName>
        <fullName evidence="1">Uncharacterized protein</fullName>
    </submittedName>
</protein>
<evidence type="ECO:0000313" key="1">
    <source>
        <dbReference type="EMBL" id="KKS09490.1"/>
    </source>
</evidence>
<accession>A0A0G0W929</accession>
<proteinExistence type="predicted"/>
<gene>
    <name evidence="1" type="ORF">UU65_C0002G0268</name>
</gene>
<evidence type="ECO:0000313" key="2">
    <source>
        <dbReference type="Proteomes" id="UP000033869"/>
    </source>
</evidence>
<name>A0A0G0W929_UNCC2</name>
<comment type="caution">
    <text evidence="1">The sequence shown here is derived from an EMBL/GenBank/DDBJ whole genome shotgun (WGS) entry which is preliminary data.</text>
</comment>
<sequence length="169" mass="19366">MILIAAFLNDSFGILYCPCFDDVRRERLVMKKIEGVSKKGWRFPQDILRSLDREAPLVFDPDLLDQVVKDYAYFKKSGDNLILLGVEKDLAQLIPQLLLISDLEPKRLKGIVSSLQQRGDDILKCHSLNYFEKSRGLLDLLMLFLEVILQAPNFNALQSDNAKCKLYSD</sequence>